<organism evidence="4 5">
    <name type="scientific">Candidatus Thermofonsia Clade 1 bacterium</name>
    <dbReference type="NCBI Taxonomy" id="2364210"/>
    <lineage>
        <taxon>Bacteria</taxon>
        <taxon>Bacillati</taxon>
        <taxon>Chloroflexota</taxon>
        <taxon>Candidatus Thermofontia</taxon>
        <taxon>Candidatus Thermofonsia Clade 1</taxon>
    </lineage>
</organism>
<name>A0A2M8Q002_9CHLR</name>
<dbReference type="PROSITE" id="PS51781">
    <property type="entry name" value="SH3B"/>
    <property type="match status" value="1"/>
</dbReference>
<protein>
    <recommendedName>
        <fullName evidence="2">SH3b domain-containing protein</fullName>
    </recommendedName>
</protein>
<gene>
    <name evidence="3" type="ORF">CUN49_01920</name>
    <name evidence="4" type="ORF">CUN50_01620</name>
</gene>
<dbReference type="InterPro" id="IPR003646">
    <property type="entry name" value="SH3-like_bac-type"/>
</dbReference>
<evidence type="ECO:0000259" key="2">
    <source>
        <dbReference type="PROSITE" id="PS51781"/>
    </source>
</evidence>
<proteinExistence type="predicted"/>
<dbReference type="EMBL" id="PGTL01000004">
    <property type="protein sequence ID" value="PJF43113.1"/>
    <property type="molecule type" value="Genomic_DNA"/>
</dbReference>
<accession>A0A2M8Q002</accession>
<dbReference type="Proteomes" id="UP000228947">
    <property type="component" value="Unassembled WGS sequence"/>
</dbReference>
<dbReference type="AlphaFoldDB" id="A0A2M8Q002"/>
<reference evidence="5 6" key="1">
    <citation type="submission" date="2017-11" db="EMBL/GenBank/DDBJ databases">
        <title>Evolution of Phototrophy in the Chloroflexi Phylum Driven by Horizontal Gene Transfer.</title>
        <authorList>
            <person name="Ward L.M."/>
            <person name="Hemp J."/>
            <person name="Shih P.M."/>
            <person name="Mcglynn S.E."/>
            <person name="Fischer W."/>
        </authorList>
    </citation>
    <scope>NUCLEOTIDE SEQUENCE [LARGE SCALE GENOMIC DNA]</scope>
    <source>
        <strain evidence="4">CP1_1M</strain>
        <strain evidence="3">JP3_13</strain>
    </source>
</reference>
<sequence length="388" mass="43088">MHLSKVLSLLVVIAALCFPLHLTSAQAGIEMVLQAYNGDVALYERASSSSAILAVIRKGDRFIWRADRIDAEGRQWFFVQFDKFFGWISPDDGVIDFADPSAISPLMDRSAVAIIEDSPRNLYAAPGRFNPVIASLPVGTAIKVIDAPVTIDLYTWWKVRVNSSGMEGWIADSVPIFRVTEPLRVYGYQVCDNFNLAVFGMTGWDSIVSVLPSLLDVGETVVCLASTKMDGGLSPIVVVLARNEARAQDSLRAFALRSGRWTPIFARYADAFARTDRLSLHNLSDDAFPTLIWNVRLDGTGSVLQNNLLRFNPATGLVESQSMGEFYKGFMQLNGRQMTFFQANYLPDEPNCCPSGVERYVFEWNGVTFAPVLYDVLPIPYAIQTARR</sequence>
<evidence type="ECO:0000313" key="6">
    <source>
        <dbReference type="Proteomes" id="UP000229681"/>
    </source>
</evidence>
<keyword evidence="1" id="KW-0732">Signal</keyword>
<feature type="chain" id="PRO_5014562340" description="SH3b domain-containing protein" evidence="1">
    <location>
        <begin position="28"/>
        <end position="388"/>
    </location>
</feature>
<evidence type="ECO:0000313" key="4">
    <source>
        <dbReference type="EMBL" id="PJF43113.1"/>
    </source>
</evidence>
<feature type="signal peptide" evidence="1">
    <location>
        <begin position="1"/>
        <end position="27"/>
    </location>
</feature>
<accession>A0A2M8PHW8</accession>
<dbReference type="EMBL" id="PGTM01000014">
    <property type="protein sequence ID" value="PJF37121.1"/>
    <property type="molecule type" value="Genomic_DNA"/>
</dbReference>
<evidence type="ECO:0000313" key="5">
    <source>
        <dbReference type="Proteomes" id="UP000228947"/>
    </source>
</evidence>
<dbReference type="Proteomes" id="UP000229681">
    <property type="component" value="Unassembled WGS sequence"/>
</dbReference>
<evidence type="ECO:0000313" key="3">
    <source>
        <dbReference type="EMBL" id="PJF37121.1"/>
    </source>
</evidence>
<comment type="caution">
    <text evidence="4">The sequence shown here is derived from an EMBL/GenBank/DDBJ whole genome shotgun (WGS) entry which is preliminary data.</text>
</comment>
<feature type="domain" description="SH3b" evidence="2">
    <location>
        <begin position="110"/>
        <end position="179"/>
    </location>
</feature>
<evidence type="ECO:0000256" key="1">
    <source>
        <dbReference type="SAM" id="SignalP"/>
    </source>
</evidence>